<reference evidence="2" key="1">
    <citation type="submission" date="2023-06" db="EMBL/GenBank/DDBJ databases">
        <authorList>
            <person name="Kurt Z."/>
        </authorList>
    </citation>
    <scope>NUCLEOTIDE SEQUENCE</scope>
</reference>
<feature type="compositionally biased region" description="Basic and acidic residues" evidence="1">
    <location>
        <begin position="107"/>
        <end position="120"/>
    </location>
</feature>
<dbReference type="AlphaFoldDB" id="A0AA86QG72"/>
<sequence>MLESEILSLDFAKKTAVISDLLQFLNSELPKFSARFSPVFASIQELQTNQFAQFQAENKKCFDLINKLQENEEVELKDIDKIEILLTKMNAVSEIFLKQRERDQDKINQEKARAKKEAKSKIGVFK</sequence>
<evidence type="ECO:0000313" key="3">
    <source>
        <dbReference type="EMBL" id="CAL5985061.1"/>
    </source>
</evidence>
<dbReference type="Proteomes" id="UP001642409">
    <property type="component" value="Unassembled WGS sequence"/>
</dbReference>
<reference evidence="3 4" key="2">
    <citation type="submission" date="2024-07" db="EMBL/GenBank/DDBJ databases">
        <authorList>
            <person name="Akdeniz Z."/>
        </authorList>
    </citation>
    <scope>NUCLEOTIDE SEQUENCE [LARGE SCALE GENOMIC DNA]</scope>
</reference>
<protein>
    <submittedName>
        <fullName evidence="3">Hypothetical_protein</fullName>
    </submittedName>
</protein>
<dbReference type="EMBL" id="CATOUU010000834">
    <property type="protein sequence ID" value="CAI9952622.1"/>
    <property type="molecule type" value="Genomic_DNA"/>
</dbReference>
<comment type="caution">
    <text evidence="2">The sequence shown here is derived from an EMBL/GenBank/DDBJ whole genome shotgun (WGS) entry which is preliminary data.</text>
</comment>
<name>A0AA86QG72_9EUKA</name>
<accession>A0AA86QG72</accession>
<evidence type="ECO:0000256" key="1">
    <source>
        <dbReference type="SAM" id="MobiDB-lite"/>
    </source>
</evidence>
<proteinExistence type="predicted"/>
<dbReference type="EMBL" id="CAXDID020000018">
    <property type="protein sequence ID" value="CAL5985061.1"/>
    <property type="molecule type" value="Genomic_DNA"/>
</dbReference>
<feature type="region of interest" description="Disordered" evidence="1">
    <location>
        <begin position="107"/>
        <end position="126"/>
    </location>
</feature>
<evidence type="ECO:0000313" key="4">
    <source>
        <dbReference type="Proteomes" id="UP001642409"/>
    </source>
</evidence>
<organism evidence="2">
    <name type="scientific">Hexamita inflata</name>
    <dbReference type="NCBI Taxonomy" id="28002"/>
    <lineage>
        <taxon>Eukaryota</taxon>
        <taxon>Metamonada</taxon>
        <taxon>Diplomonadida</taxon>
        <taxon>Hexamitidae</taxon>
        <taxon>Hexamitinae</taxon>
        <taxon>Hexamita</taxon>
    </lineage>
</organism>
<evidence type="ECO:0000313" key="2">
    <source>
        <dbReference type="EMBL" id="CAI9952622.1"/>
    </source>
</evidence>
<gene>
    <name evidence="2" type="ORF">HINF_LOCUS40267</name>
    <name evidence="3" type="ORF">HINF_LOCUS8522</name>
</gene>
<keyword evidence="4" id="KW-1185">Reference proteome</keyword>